<evidence type="ECO:0000256" key="3">
    <source>
        <dbReference type="ARBA" id="ARBA00011941"/>
    </source>
</evidence>
<dbReference type="InterPro" id="IPR005854">
    <property type="entry name" value="PurF"/>
</dbReference>
<organism evidence="9">
    <name type="scientific">hydrothermal vent metagenome</name>
    <dbReference type="NCBI Taxonomy" id="652676"/>
    <lineage>
        <taxon>unclassified sequences</taxon>
        <taxon>metagenomes</taxon>
        <taxon>ecological metagenomes</taxon>
    </lineage>
</organism>
<dbReference type="InterPro" id="IPR000836">
    <property type="entry name" value="PRTase_dom"/>
</dbReference>
<keyword evidence="4 9" id="KW-0328">Glycosyltransferase</keyword>
<dbReference type="GO" id="GO:0009113">
    <property type="term" value="P:purine nucleobase biosynthetic process"/>
    <property type="evidence" value="ECO:0007669"/>
    <property type="project" value="InterPro"/>
</dbReference>
<dbReference type="AlphaFoldDB" id="A0A3B1C3M5"/>
<evidence type="ECO:0000256" key="6">
    <source>
        <dbReference type="ARBA" id="ARBA00022755"/>
    </source>
</evidence>
<proteinExistence type="inferred from homology"/>
<evidence type="ECO:0000256" key="2">
    <source>
        <dbReference type="ARBA" id="ARBA00010138"/>
    </source>
</evidence>
<protein>
    <recommendedName>
        <fullName evidence="3">amidophosphoribosyltransferase</fullName>
        <ecNumber evidence="3">2.4.2.14</ecNumber>
    </recommendedName>
</protein>
<dbReference type="EC" id="2.4.2.14" evidence="3"/>
<dbReference type="Pfam" id="PF13522">
    <property type="entry name" value="GATase_6"/>
    <property type="match status" value="1"/>
</dbReference>
<evidence type="ECO:0000256" key="4">
    <source>
        <dbReference type="ARBA" id="ARBA00022676"/>
    </source>
</evidence>
<dbReference type="Gene3D" id="3.40.50.2020">
    <property type="match status" value="1"/>
</dbReference>
<dbReference type="Gene3D" id="3.60.20.10">
    <property type="entry name" value="Glutamine Phosphoribosylpyrophosphate, subunit 1, domain 1"/>
    <property type="match status" value="1"/>
</dbReference>
<evidence type="ECO:0000256" key="5">
    <source>
        <dbReference type="ARBA" id="ARBA00022679"/>
    </source>
</evidence>
<dbReference type="InterPro" id="IPR029057">
    <property type="entry name" value="PRTase-like"/>
</dbReference>
<comment type="pathway">
    <text evidence="1">Purine metabolism; IMP biosynthesis via de novo pathway; N(1)-(5-phospho-D-ribosyl)glycinamide from 5-phospho-alpha-D-ribose 1-diphosphate: step 1/2.</text>
</comment>
<comment type="similarity">
    <text evidence="2">In the C-terminal section; belongs to the purine/pyrimidine phosphoribosyltransferase family.</text>
</comment>
<keyword evidence="5 9" id="KW-0808">Transferase</keyword>
<dbReference type="CDD" id="cd06223">
    <property type="entry name" value="PRTases_typeI"/>
    <property type="match status" value="1"/>
</dbReference>
<dbReference type="GO" id="GO:0006189">
    <property type="term" value="P:'de novo' IMP biosynthetic process"/>
    <property type="evidence" value="ECO:0007669"/>
    <property type="project" value="UniProtKB-UniPathway"/>
</dbReference>
<reference evidence="9" key="1">
    <citation type="submission" date="2018-06" db="EMBL/GenBank/DDBJ databases">
        <authorList>
            <person name="Zhirakovskaya E."/>
        </authorList>
    </citation>
    <scope>NUCLEOTIDE SEQUENCE</scope>
</reference>
<dbReference type="InterPro" id="IPR035584">
    <property type="entry name" value="PurF_N"/>
</dbReference>
<evidence type="ECO:0000259" key="8">
    <source>
        <dbReference type="PROSITE" id="PS51278"/>
    </source>
</evidence>
<dbReference type="InterPro" id="IPR029055">
    <property type="entry name" value="Ntn_hydrolases_N"/>
</dbReference>
<dbReference type="SUPFAM" id="SSF53271">
    <property type="entry name" value="PRTase-like"/>
    <property type="match status" value="1"/>
</dbReference>
<feature type="domain" description="Glutamine amidotransferase type-2" evidence="8">
    <location>
        <begin position="10"/>
        <end position="228"/>
    </location>
</feature>
<evidence type="ECO:0000256" key="1">
    <source>
        <dbReference type="ARBA" id="ARBA00005209"/>
    </source>
</evidence>
<dbReference type="SUPFAM" id="SSF56235">
    <property type="entry name" value="N-terminal nucleophile aminohydrolases (Ntn hydrolases)"/>
    <property type="match status" value="1"/>
</dbReference>
<dbReference type="EMBL" id="UOGA01000199">
    <property type="protein sequence ID" value="VAX21311.1"/>
    <property type="molecule type" value="Genomic_DNA"/>
</dbReference>
<dbReference type="PIRSF" id="PIRSF000485">
    <property type="entry name" value="Amd_phspho_trans"/>
    <property type="match status" value="1"/>
</dbReference>
<dbReference type="GO" id="GO:0004044">
    <property type="term" value="F:amidophosphoribosyltransferase activity"/>
    <property type="evidence" value="ECO:0007669"/>
    <property type="project" value="UniProtKB-EC"/>
</dbReference>
<gene>
    <name evidence="9" type="ORF">MNBD_NITROSPINAE04-178</name>
</gene>
<dbReference type="UniPathway" id="UPA00074">
    <property type="reaction ID" value="UER00124"/>
</dbReference>
<dbReference type="InterPro" id="IPR017932">
    <property type="entry name" value="GATase_2_dom"/>
</dbReference>
<name>A0A3B1C3M5_9ZZZZ</name>
<keyword evidence="7" id="KW-0315">Glutamine amidotransferase</keyword>
<dbReference type="PANTHER" id="PTHR11907">
    <property type="entry name" value="AMIDOPHOSPHORIBOSYLTRANSFERASE"/>
    <property type="match status" value="1"/>
</dbReference>
<dbReference type="NCBIfam" id="TIGR01134">
    <property type="entry name" value="purF"/>
    <property type="match status" value="1"/>
</dbReference>
<evidence type="ECO:0000313" key="9">
    <source>
        <dbReference type="EMBL" id="VAX21311.1"/>
    </source>
</evidence>
<evidence type="ECO:0000256" key="7">
    <source>
        <dbReference type="ARBA" id="ARBA00022962"/>
    </source>
</evidence>
<accession>A0A3B1C3M5</accession>
<dbReference type="HAMAP" id="MF_01931">
    <property type="entry name" value="PurF"/>
    <property type="match status" value="1"/>
</dbReference>
<dbReference type="CDD" id="cd00715">
    <property type="entry name" value="GPATase_N"/>
    <property type="match status" value="1"/>
</dbReference>
<keyword evidence="6" id="KW-0658">Purine biosynthesis</keyword>
<dbReference type="PROSITE" id="PS51278">
    <property type="entry name" value="GATASE_TYPE_2"/>
    <property type="match status" value="1"/>
</dbReference>
<sequence length="488" mass="53897">MALDKFKDECAVFAVFGHPEAANLTYLGLYSLQHRGQESSGIVSSDETKHHAEIGMGHVSEVFNENNILQLKGEMAIGHNRYSTHGHSQLKNAQPMAIEYARGPLALAHNGNLVNADVVRQRLEGEGSIFRSTMDSEVIIHLIAKSKKSRFQDQVTEALSQLEGAYSLALMGASEMIIARDQHGFRPLAMGTLGSGYVFASETCAFDLIGAKYIRDVAPGELIVINNEGLFSYFPFEARKKNHCVFEFIYFSRPDSLIFGKSVHGVRKKFGHQLALEKPVEADMVMPVPDSGVVAALGYAEESGIPFETGIIRNHYVGRTFIEPTQSIRHFGVKIKHNAVRKAIEGKRVVVVDDSIVRGTTSKKIIKMIREAGAKEVHMRISSPPVTHSCFYGIDTPSRSELIASTYSADAIAKYLDADTLAYLSIEGMLDALGRRKQDFCKSCFDGNYIVPPVYAEDQLTLLEKRLAEDEETGYEKAPTPREASSVK</sequence>
<dbReference type="Pfam" id="PF00156">
    <property type="entry name" value="Pribosyltran"/>
    <property type="match status" value="1"/>
</dbReference>